<accession>A0A8J9V273</accession>
<feature type="compositionally biased region" description="Basic and acidic residues" evidence="1">
    <location>
        <begin position="11"/>
        <end position="49"/>
    </location>
</feature>
<dbReference type="Proteomes" id="UP000838878">
    <property type="component" value="Chromosome 8"/>
</dbReference>
<reference evidence="2" key="1">
    <citation type="submission" date="2021-12" db="EMBL/GenBank/DDBJ databases">
        <authorList>
            <person name="Martin H S."/>
        </authorList>
    </citation>
    <scope>NUCLEOTIDE SEQUENCE</scope>
</reference>
<gene>
    <name evidence="2" type="ORF">BINO364_LOCUS15318</name>
</gene>
<evidence type="ECO:0000256" key="1">
    <source>
        <dbReference type="SAM" id="MobiDB-lite"/>
    </source>
</evidence>
<dbReference type="EMBL" id="OV170228">
    <property type="protein sequence ID" value="CAH0730323.1"/>
    <property type="molecule type" value="Genomic_DNA"/>
</dbReference>
<evidence type="ECO:0000313" key="2">
    <source>
        <dbReference type="EMBL" id="CAH0730323.1"/>
    </source>
</evidence>
<dbReference type="AlphaFoldDB" id="A0A8J9V273"/>
<keyword evidence="3" id="KW-1185">Reference proteome</keyword>
<protein>
    <submittedName>
        <fullName evidence="2">Uncharacterized protein</fullName>
    </submittedName>
</protein>
<organism evidence="2 3">
    <name type="scientific">Brenthis ino</name>
    <name type="common">lesser marbled fritillary</name>
    <dbReference type="NCBI Taxonomy" id="405034"/>
    <lineage>
        <taxon>Eukaryota</taxon>
        <taxon>Metazoa</taxon>
        <taxon>Ecdysozoa</taxon>
        <taxon>Arthropoda</taxon>
        <taxon>Hexapoda</taxon>
        <taxon>Insecta</taxon>
        <taxon>Pterygota</taxon>
        <taxon>Neoptera</taxon>
        <taxon>Endopterygota</taxon>
        <taxon>Lepidoptera</taxon>
        <taxon>Glossata</taxon>
        <taxon>Ditrysia</taxon>
        <taxon>Papilionoidea</taxon>
        <taxon>Nymphalidae</taxon>
        <taxon>Heliconiinae</taxon>
        <taxon>Argynnini</taxon>
        <taxon>Brenthis</taxon>
    </lineage>
</organism>
<name>A0A8J9V273_9NEOP</name>
<feature type="region of interest" description="Disordered" evidence="1">
    <location>
        <begin position="1"/>
        <end position="49"/>
    </location>
</feature>
<sequence>MEAEKVNASVEKPEEKKTEKRGDKDNPKPEEKKENTDVTKKKTENEAPERAPDLLNMLSFIAEMQNRRRNVATSLEKLSASGYGPKEWKFSIEDKLKARYRVVSPGNRAQALVIREPLVAAKFTNIDTFLQYLITCAVFVVDRCLILYREPSTVSIGGELASEPEDLGIPLTQMCELEPAHENICSSVQRFCVTQRMRNPNYSLGRVAEGLELHDLREAFFSLSRDEMRPFREIVIAYEHHIRQERPEAKGYKNLLPNDVLHIAANPFALNSIFDHLPMASHYYSELV</sequence>
<feature type="non-terminal residue" evidence="2">
    <location>
        <position position="288"/>
    </location>
</feature>
<dbReference type="OrthoDB" id="7475261at2759"/>
<evidence type="ECO:0000313" key="3">
    <source>
        <dbReference type="Proteomes" id="UP000838878"/>
    </source>
</evidence>
<proteinExistence type="predicted"/>